<evidence type="ECO:0000259" key="2">
    <source>
        <dbReference type="Pfam" id="PF08525"/>
    </source>
</evidence>
<evidence type="ECO:0000259" key="1">
    <source>
        <dbReference type="Pfam" id="PF04225"/>
    </source>
</evidence>
<dbReference type="Pfam" id="PF04225">
    <property type="entry name" value="LysM_OapA"/>
    <property type="match status" value="1"/>
</dbReference>
<reference evidence="3 4" key="1">
    <citation type="submission" date="2007-08" db="EMBL/GenBank/DDBJ databases">
        <authorList>
            <consortium name="The Vibrio harveyi Genome Sequencing Project"/>
            <person name="Bassler B."/>
            <person name="Clifton S.W."/>
            <person name="Fulton L."/>
            <person name="Delehaunty K."/>
            <person name="Fronick C."/>
            <person name="Harrison M."/>
            <person name="Markivic C."/>
            <person name="Fulton R."/>
            <person name="Tin-Wollam A.-M."/>
            <person name="Shah N."/>
            <person name="Pepin K."/>
            <person name="Nash W."/>
            <person name="Thiruvilangam P."/>
            <person name="Bhonagiri V."/>
            <person name="Waters C."/>
            <person name="Tu K.C."/>
            <person name="Irgon J."/>
            <person name="Wilson R.K."/>
        </authorList>
    </citation>
    <scope>NUCLEOTIDE SEQUENCE [LARGE SCALE GENOMIC DNA]</scope>
    <source>
        <strain evidence="4">ATCC BAA-1116 / BB120</strain>
    </source>
</reference>
<dbReference type="Proteomes" id="UP000008152">
    <property type="component" value="Chromosome I"/>
</dbReference>
<feature type="domain" description="Opacity-associated protein A-like N-terminal" evidence="2">
    <location>
        <begin position="97"/>
        <end position="123"/>
    </location>
</feature>
<dbReference type="EMBL" id="CP000789">
    <property type="protein sequence ID" value="ABU69759.1"/>
    <property type="molecule type" value="Genomic_DNA"/>
</dbReference>
<dbReference type="Pfam" id="PF08525">
    <property type="entry name" value="OapA_N"/>
    <property type="match status" value="1"/>
</dbReference>
<sequence>MSHSGAEGVTYLLLQVKFLLIYAKLHFTLAKNIYSPRWYFYTEIRSIKGLIRMNRRRKKKQQVDHVELMKQKLAAIDWKQPFNKEKWQERLQPVIQFWQRLPKLHQRALMVLVPVVLVLLIIPVPKDTETLIDDTQVENQRVAIQLNAQSLSEQRSAQNSEPKSEQWKEYTVKNGDTLAQVFRSNQLPMADLNALVKIEGSDKPLSRIKQGQLVRFKLADDGKLDMLQLEKSGESVMFFRLSDGTFGRNK</sequence>
<dbReference type="KEGG" id="vha:VIBHAR_00758"/>
<organism evidence="3 4">
    <name type="scientific">Vibrio campbellii (strain ATCC BAA-1116)</name>
    <dbReference type="NCBI Taxonomy" id="2902295"/>
    <lineage>
        <taxon>Bacteria</taxon>
        <taxon>Pseudomonadati</taxon>
        <taxon>Pseudomonadota</taxon>
        <taxon>Gammaproteobacteria</taxon>
        <taxon>Vibrionales</taxon>
        <taxon>Vibrionaceae</taxon>
        <taxon>Vibrio</taxon>
    </lineage>
</organism>
<dbReference type="PATRIC" id="fig|338187.25.peg.1856"/>
<proteinExistence type="predicted"/>
<evidence type="ECO:0000313" key="3">
    <source>
        <dbReference type="EMBL" id="ABU69759.1"/>
    </source>
</evidence>
<dbReference type="InterPro" id="IPR013731">
    <property type="entry name" value="OapA_N"/>
</dbReference>
<dbReference type="AlphaFoldDB" id="A7N0I2"/>
<evidence type="ECO:0008006" key="5">
    <source>
        <dbReference type="Google" id="ProtNLM"/>
    </source>
</evidence>
<feature type="domain" description="Opacity-associated protein A LysM-like" evidence="1">
    <location>
        <begin position="166"/>
        <end position="250"/>
    </location>
</feature>
<gene>
    <name evidence="3" type="ordered locus">VIBHAR_00758</name>
</gene>
<accession>A7N0I2</accession>
<protein>
    <recommendedName>
        <fullName evidence="5">Lysine transporter LysM</fullName>
    </recommendedName>
</protein>
<name>A7N0I2_VIBC1</name>
<dbReference type="InterPro" id="IPR007340">
    <property type="entry name" value="LysM_Opacity-associatedA"/>
</dbReference>
<dbReference type="GO" id="GO:0042834">
    <property type="term" value="F:peptidoglycan binding"/>
    <property type="evidence" value="ECO:0007669"/>
    <property type="project" value="InterPro"/>
</dbReference>
<dbReference type="Gene3D" id="3.10.450.350">
    <property type="match status" value="1"/>
</dbReference>
<evidence type="ECO:0000313" key="4">
    <source>
        <dbReference type="Proteomes" id="UP000008152"/>
    </source>
</evidence>